<name>A0A8S1QGC8_PARPR</name>
<evidence type="ECO:0000313" key="1">
    <source>
        <dbReference type="EMBL" id="CAD8114234.1"/>
    </source>
</evidence>
<reference evidence="1" key="1">
    <citation type="submission" date="2021-01" db="EMBL/GenBank/DDBJ databases">
        <authorList>
            <consortium name="Genoscope - CEA"/>
            <person name="William W."/>
        </authorList>
    </citation>
    <scope>NUCLEOTIDE SEQUENCE</scope>
</reference>
<sequence length="181" mass="21834">MSNLIEYINLDLRASVLYPQAKKYLRTSFQEKKHDAYFLNILCTWIRRNSFKINRILKFKKLFNSSTLRKCIYKKKFFRKNLKGCGSQKNDKSLFQSLILWNIKLQWKGYQLQQYKYTITTYIKIKNILEKDFYLLIRIINSQSENNNNGTFVDIIIKRISFKNTQKFLFVQGNNNLIKNI</sequence>
<accession>A0A8S1QGC8</accession>
<dbReference type="EMBL" id="CAJJDM010000164">
    <property type="protein sequence ID" value="CAD8114234.1"/>
    <property type="molecule type" value="Genomic_DNA"/>
</dbReference>
<comment type="caution">
    <text evidence="1">The sequence shown here is derived from an EMBL/GenBank/DDBJ whole genome shotgun (WGS) entry which is preliminary data.</text>
</comment>
<protein>
    <submittedName>
        <fullName evidence="1">Uncharacterized protein</fullName>
    </submittedName>
</protein>
<dbReference type="AlphaFoldDB" id="A0A8S1QGC8"/>
<organism evidence="1 2">
    <name type="scientific">Paramecium primaurelia</name>
    <dbReference type="NCBI Taxonomy" id="5886"/>
    <lineage>
        <taxon>Eukaryota</taxon>
        <taxon>Sar</taxon>
        <taxon>Alveolata</taxon>
        <taxon>Ciliophora</taxon>
        <taxon>Intramacronucleata</taxon>
        <taxon>Oligohymenophorea</taxon>
        <taxon>Peniculida</taxon>
        <taxon>Parameciidae</taxon>
        <taxon>Paramecium</taxon>
    </lineage>
</organism>
<keyword evidence="2" id="KW-1185">Reference proteome</keyword>
<proteinExistence type="predicted"/>
<dbReference type="Proteomes" id="UP000688137">
    <property type="component" value="Unassembled WGS sequence"/>
</dbReference>
<gene>
    <name evidence="1" type="ORF">PPRIM_AZ9-3.1.T1590010</name>
</gene>
<evidence type="ECO:0000313" key="2">
    <source>
        <dbReference type="Proteomes" id="UP000688137"/>
    </source>
</evidence>